<evidence type="ECO:0000313" key="5">
    <source>
        <dbReference type="Proteomes" id="UP000025061"/>
    </source>
</evidence>
<organism evidence="4 5">
    <name type="scientific">Hyphomonas hirschiana VP5</name>
    <dbReference type="NCBI Taxonomy" id="1280951"/>
    <lineage>
        <taxon>Bacteria</taxon>
        <taxon>Pseudomonadati</taxon>
        <taxon>Pseudomonadota</taxon>
        <taxon>Alphaproteobacteria</taxon>
        <taxon>Hyphomonadales</taxon>
        <taxon>Hyphomonadaceae</taxon>
        <taxon>Hyphomonas</taxon>
    </lineage>
</organism>
<dbReference type="Proteomes" id="UP000025061">
    <property type="component" value="Unassembled WGS sequence"/>
</dbReference>
<dbReference type="SUPFAM" id="SSF50129">
    <property type="entry name" value="GroES-like"/>
    <property type="match status" value="1"/>
</dbReference>
<dbReference type="Gene3D" id="3.40.50.720">
    <property type="entry name" value="NAD(P)-binding Rossmann-like Domain"/>
    <property type="match status" value="1"/>
</dbReference>
<dbReference type="InterPro" id="IPR020843">
    <property type="entry name" value="ER"/>
</dbReference>
<proteinExistence type="predicted"/>
<dbReference type="EMBL" id="ARYI01000017">
    <property type="protein sequence ID" value="KCZ87875.1"/>
    <property type="molecule type" value="Genomic_DNA"/>
</dbReference>
<dbReference type="InterPro" id="IPR036291">
    <property type="entry name" value="NAD(P)-bd_dom_sf"/>
</dbReference>
<gene>
    <name evidence="4" type="ORF">HHI_15528</name>
</gene>
<dbReference type="SUPFAM" id="SSF51735">
    <property type="entry name" value="NAD(P)-binding Rossmann-fold domains"/>
    <property type="match status" value="1"/>
</dbReference>
<dbReference type="CDD" id="cd08291">
    <property type="entry name" value="ETR_like_1"/>
    <property type="match status" value="1"/>
</dbReference>
<dbReference type="AlphaFoldDB" id="A0A059FB89"/>
<dbReference type="SMART" id="SM00829">
    <property type="entry name" value="PKS_ER"/>
    <property type="match status" value="1"/>
</dbReference>
<evidence type="ECO:0000256" key="1">
    <source>
        <dbReference type="ARBA" id="ARBA00022857"/>
    </source>
</evidence>
<evidence type="ECO:0000313" key="4">
    <source>
        <dbReference type="EMBL" id="KCZ87875.1"/>
    </source>
</evidence>
<evidence type="ECO:0000259" key="3">
    <source>
        <dbReference type="SMART" id="SM00829"/>
    </source>
</evidence>
<keyword evidence="1" id="KW-0521">NADP</keyword>
<accession>A0A059FB89</accession>
<keyword evidence="5" id="KW-1185">Reference proteome</keyword>
<reference evidence="4 5" key="1">
    <citation type="submission" date="2013-04" db="EMBL/GenBank/DDBJ databases">
        <title>Hyphomonas hirschiana VP5 Genome Sequencing.</title>
        <authorList>
            <person name="Lai Q."/>
            <person name="Shao Z."/>
        </authorList>
    </citation>
    <scope>NUCLEOTIDE SEQUENCE [LARGE SCALE GENOMIC DNA]</scope>
    <source>
        <strain evidence="4 5">VP5</strain>
    </source>
</reference>
<sequence>MSQTVPATGLQLRSLVTKDGKLELSLAEVAVPEPGPDDVVIQIEATPINPSDLGLLVGGADMRTAKASGTKDRPVITADVPPPSLRAMAARLDLSMPVGNEGAGVVVKAGSSPAAQALLGKRVTGLGGEMYAQYRMLNVAQVMELPAGASSRDGASCFVNPLTALSFVETMRLEGRKGIVHTAAASNLGQMLVKICQKDNVPLVNVVRKKEQADLLKGLGAKYIVDSTSPNFMEELIVALAETDTTLGFDAIGGGPLAGQLLIAMEAAAARKMKEFSRYGSGQETQVYIYGRLDMSPTTVPAGVGFAWNMSGYLLTPFLQKAGAEIRAKMRQRVMDELTTTFASHYTAEISLAEALNLDTLHAYNAKATGTKYLINPAK</sequence>
<dbReference type="PANTHER" id="PTHR48106:SF18">
    <property type="entry name" value="QUINONE OXIDOREDUCTASE PIG3"/>
    <property type="match status" value="1"/>
</dbReference>
<keyword evidence="2" id="KW-0560">Oxidoreductase</keyword>
<comment type="caution">
    <text evidence="4">The sequence shown here is derived from an EMBL/GenBank/DDBJ whole genome shotgun (WGS) entry which is preliminary data.</text>
</comment>
<dbReference type="RefSeq" id="WP_011647289.1">
    <property type="nucleotide sequence ID" value="NZ_ARYI01000017.1"/>
</dbReference>
<dbReference type="GO" id="GO:0070402">
    <property type="term" value="F:NADPH binding"/>
    <property type="evidence" value="ECO:0007669"/>
    <property type="project" value="TreeGrafter"/>
</dbReference>
<dbReference type="PATRIC" id="fig|1280951.3.peg.3132"/>
<protein>
    <submittedName>
        <fullName evidence="4">Zinc-binding dehydrogenase family oxidoreductase</fullName>
    </submittedName>
</protein>
<name>A0A059FB89_9PROT</name>
<dbReference type="OrthoDB" id="8629910at2"/>
<dbReference type="PANTHER" id="PTHR48106">
    <property type="entry name" value="QUINONE OXIDOREDUCTASE PIG3-RELATED"/>
    <property type="match status" value="1"/>
</dbReference>
<evidence type="ECO:0000256" key="2">
    <source>
        <dbReference type="ARBA" id="ARBA00023002"/>
    </source>
</evidence>
<feature type="domain" description="Enoyl reductase (ER)" evidence="3">
    <location>
        <begin position="20"/>
        <end position="285"/>
    </location>
</feature>
<dbReference type="InterPro" id="IPR011032">
    <property type="entry name" value="GroES-like_sf"/>
</dbReference>
<dbReference type="Gene3D" id="3.90.180.10">
    <property type="entry name" value="Medium-chain alcohol dehydrogenases, catalytic domain"/>
    <property type="match status" value="1"/>
</dbReference>
<dbReference type="GO" id="GO:0016651">
    <property type="term" value="F:oxidoreductase activity, acting on NAD(P)H"/>
    <property type="evidence" value="ECO:0007669"/>
    <property type="project" value="TreeGrafter"/>
</dbReference>